<dbReference type="PROSITE" id="PS50888">
    <property type="entry name" value="BHLH"/>
    <property type="match status" value="1"/>
</dbReference>
<evidence type="ECO:0000256" key="1">
    <source>
        <dbReference type="ARBA" id="ARBA00004123"/>
    </source>
</evidence>
<comment type="caution">
    <text evidence="9">The sequence shown here is derived from an EMBL/GenBank/DDBJ whole genome shotgun (WGS) entry which is preliminary data.</text>
</comment>
<evidence type="ECO:0000256" key="2">
    <source>
        <dbReference type="ARBA" id="ARBA00023015"/>
    </source>
</evidence>
<dbReference type="PANTHER" id="PTHR15741">
    <property type="entry name" value="BASIC HELIX-LOOP-HELIX ZIP TRANSCRIPTION FACTOR"/>
    <property type="match status" value="1"/>
</dbReference>
<gene>
    <name evidence="9" type="primary">Mlxipl_1</name>
    <name evidence="9" type="ORF">FJT64_014981</name>
</gene>
<name>A0A6A4X8N5_AMPAM</name>
<dbReference type="EMBL" id="VIIS01000010">
    <property type="protein sequence ID" value="KAF0314643.1"/>
    <property type="molecule type" value="Genomic_DNA"/>
</dbReference>
<reference evidence="9 10" key="1">
    <citation type="submission" date="2019-07" db="EMBL/GenBank/DDBJ databases">
        <title>Draft genome assembly of a fouling barnacle, Amphibalanus amphitrite (Darwin, 1854): The first reference genome for Thecostraca.</title>
        <authorList>
            <person name="Kim W."/>
        </authorList>
    </citation>
    <scope>NUCLEOTIDE SEQUENCE [LARGE SCALE GENOMIC DNA]</scope>
    <source>
        <strain evidence="9">SNU_AA5</strain>
        <tissue evidence="9">Soma without cirri and trophi</tissue>
    </source>
</reference>
<dbReference type="SMART" id="SM00353">
    <property type="entry name" value="HLH"/>
    <property type="match status" value="1"/>
</dbReference>
<dbReference type="GO" id="GO:0000981">
    <property type="term" value="F:DNA-binding transcription factor activity, RNA polymerase II-specific"/>
    <property type="evidence" value="ECO:0007669"/>
    <property type="project" value="TreeGrafter"/>
</dbReference>
<keyword evidence="3" id="KW-0238">DNA-binding</keyword>
<evidence type="ECO:0000256" key="7">
    <source>
        <dbReference type="SAM" id="MobiDB-lite"/>
    </source>
</evidence>
<evidence type="ECO:0000256" key="5">
    <source>
        <dbReference type="ARBA" id="ARBA00023242"/>
    </source>
</evidence>
<accession>A0A6A4X8N5</accession>
<dbReference type="GO" id="GO:0000978">
    <property type="term" value="F:RNA polymerase II cis-regulatory region sequence-specific DNA binding"/>
    <property type="evidence" value="ECO:0007669"/>
    <property type="project" value="TreeGrafter"/>
</dbReference>
<dbReference type="GO" id="GO:0046983">
    <property type="term" value="F:protein dimerization activity"/>
    <property type="evidence" value="ECO:0007669"/>
    <property type="project" value="InterPro"/>
</dbReference>
<protein>
    <submittedName>
        <fullName evidence="9">Carbohydrate-responsive element-binding protein</fullName>
    </submittedName>
</protein>
<keyword evidence="4" id="KW-0804">Transcription</keyword>
<evidence type="ECO:0000256" key="6">
    <source>
        <dbReference type="SAM" id="Coils"/>
    </source>
</evidence>
<keyword evidence="5" id="KW-0539">Nucleus</keyword>
<feature type="region of interest" description="Disordered" evidence="7">
    <location>
        <begin position="390"/>
        <end position="446"/>
    </location>
</feature>
<dbReference type="GO" id="GO:0005634">
    <property type="term" value="C:nucleus"/>
    <property type="evidence" value="ECO:0007669"/>
    <property type="project" value="UniProtKB-SubCell"/>
</dbReference>
<dbReference type="Gene3D" id="4.10.280.10">
    <property type="entry name" value="Helix-loop-helix DNA-binding domain"/>
    <property type="match status" value="1"/>
</dbReference>
<feature type="compositionally biased region" description="Pro residues" evidence="7">
    <location>
        <begin position="470"/>
        <end position="483"/>
    </location>
</feature>
<feature type="compositionally biased region" description="Pro residues" evidence="7">
    <location>
        <begin position="673"/>
        <end position="685"/>
    </location>
</feature>
<dbReference type="AlphaFoldDB" id="A0A6A4X8N5"/>
<feature type="compositionally biased region" description="Low complexity" evidence="7">
    <location>
        <begin position="484"/>
        <end position="497"/>
    </location>
</feature>
<feature type="domain" description="BHLH" evidence="8">
    <location>
        <begin position="695"/>
        <end position="749"/>
    </location>
</feature>
<evidence type="ECO:0000256" key="3">
    <source>
        <dbReference type="ARBA" id="ARBA00023125"/>
    </source>
</evidence>
<dbReference type="CDD" id="cd21739">
    <property type="entry name" value="NES2-NLS_ChREBP-like"/>
    <property type="match status" value="1"/>
</dbReference>
<dbReference type="Pfam" id="PF00010">
    <property type="entry name" value="HLH"/>
    <property type="match status" value="1"/>
</dbReference>
<evidence type="ECO:0000256" key="4">
    <source>
        <dbReference type="ARBA" id="ARBA00023163"/>
    </source>
</evidence>
<evidence type="ECO:0000313" key="9">
    <source>
        <dbReference type="EMBL" id="KAF0314643.1"/>
    </source>
</evidence>
<keyword evidence="6" id="KW-0175">Coiled coil</keyword>
<feature type="coiled-coil region" evidence="6">
    <location>
        <begin position="746"/>
        <end position="780"/>
    </location>
</feature>
<keyword evidence="2" id="KW-0805">Transcription regulation</keyword>
<keyword evidence="10" id="KW-1185">Reference proteome</keyword>
<proteinExistence type="predicted"/>
<feature type="compositionally biased region" description="Pro residues" evidence="7">
    <location>
        <begin position="426"/>
        <end position="438"/>
    </location>
</feature>
<dbReference type="SUPFAM" id="SSF47459">
    <property type="entry name" value="HLH, helix-loop-helix DNA-binding domain"/>
    <property type="match status" value="1"/>
</dbReference>
<sequence>MCTTLDVALAEGGPEAETIVESLNSVMASQCVDGGKSNDTLVPRTKVDWSLPSVVAVPGLIERSAERHLQTTRATIMAYSDRRTQCPPMVSCVITRLSRERGRMLQSMGLFGEVLAPRPVRPPVPARGSAKESIHSGHFMVSNFLREEEELEERLNAPILDDANSGDESVSGEVVKQDSPNSVHIDSSLTKLFNTLTIAYSEQISNPRWNSFRGMKLNMKDKIRLNNVIWRCWHIQFVKKQNRGVCHFASSAEGEQHKPVAVVLEGKYWKRKTEAVTAEYKKWRIFNKNRVERQQALAQGRSMMPPADWSFSPAGSLDTGPDGMDLTDFSDGLMDMLMQQPYTFPNPREIRVGVADFIQPSLVQLQPSLSDLDIMDTLEPLQEWLSSRLPTVDEEPTEPPLPAVHTPPPPEPTVQPMLVEPILLEQPPPPPPAPPTKPPLQLESPPATLSCYASSVMVNSAPLAADAVFTPPPPPPQPPPPAPARTRSLSSRPLAARPVDKPVTTLAAPVRQPRHQQPRRNSLTEIQRARAAGAMERSISDSSSVARARGLLSLGAESSGGGGQPVTMLTQLLTPSRTGQINQGALASIAASASPSVTMAMAPPVSVARSVSLTAPVSMTRSGAMAAPASLARSLSMSSPVSMSMSAPGSVAMTAPSPRLQSPAGSVGSFSLPSPPAPVPSPPEPGTGRGVYKEHRRACHINAEQKRRGNIKSGFDVLYSLVPSLRNNSSAKVSKAAMLHQGAEYISELKTERSRLQAEADELKQEIERLNQQINNCQAMLPATGAPVTRAKQSKTQEMFDNYIRERTLQNWRFFVFSKLLPPLLESYSTSVSTSNVDELCRTVLAWQEQSCGLVQFRRRATTALCDLSKTTSILSEPSRLPMEAVNTVTRLRRPTAEDAQSPPGDAV</sequence>
<dbReference type="InterPro" id="IPR052207">
    <property type="entry name" value="Max-like/E-box_TFs"/>
</dbReference>
<dbReference type="Proteomes" id="UP000440578">
    <property type="component" value="Unassembled WGS sequence"/>
</dbReference>
<feature type="region of interest" description="Disordered" evidence="7">
    <location>
        <begin position="652"/>
        <end position="688"/>
    </location>
</feature>
<feature type="region of interest" description="Disordered" evidence="7">
    <location>
        <begin position="467"/>
        <end position="502"/>
    </location>
</feature>
<feature type="compositionally biased region" description="Pro residues" evidence="7">
    <location>
        <begin position="398"/>
        <end position="413"/>
    </location>
</feature>
<organism evidence="9 10">
    <name type="scientific">Amphibalanus amphitrite</name>
    <name type="common">Striped barnacle</name>
    <name type="synonym">Balanus amphitrite</name>
    <dbReference type="NCBI Taxonomy" id="1232801"/>
    <lineage>
        <taxon>Eukaryota</taxon>
        <taxon>Metazoa</taxon>
        <taxon>Ecdysozoa</taxon>
        <taxon>Arthropoda</taxon>
        <taxon>Crustacea</taxon>
        <taxon>Multicrustacea</taxon>
        <taxon>Cirripedia</taxon>
        <taxon>Thoracica</taxon>
        <taxon>Thoracicalcarea</taxon>
        <taxon>Balanomorpha</taxon>
        <taxon>Balanoidea</taxon>
        <taxon>Balanidae</taxon>
        <taxon>Amphibalaninae</taxon>
        <taxon>Amphibalanus</taxon>
    </lineage>
</organism>
<dbReference type="PANTHER" id="PTHR15741:SF37">
    <property type="entry name" value="LD38259P"/>
    <property type="match status" value="1"/>
</dbReference>
<evidence type="ECO:0000259" key="8">
    <source>
        <dbReference type="PROSITE" id="PS50888"/>
    </source>
</evidence>
<evidence type="ECO:0000313" key="10">
    <source>
        <dbReference type="Proteomes" id="UP000440578"/>
    </source>
</evidence>
<dbReference type="CDD" id="cd11405">
    <property type="entry name" value="bHLHzip_MLXIP_like"/>
    <property type="match status" value="1"/>
</dbReference>
<comment type="subcellular location">
    <subcellularLocation>
        <location evidence="1">Nucleus</location>
    </subcellularLocation>
</comment>
<dbReference type="InterPro" id="IPR011598">
    <property type="entry name" value="bHLH_dom"/>
</dbReference>
<dbReference type="OrthoDB" id="6022628at2759"/>
<dbReference type="InterPro" id="IPR036638">
    <property type="entry name" value="HLH_DNA-bd_sf"/>
</dbReference>